<evidence type="ECO:0000259" key="4">
    <source>
        <dbReference type="Pfam" id="PF17676"/>
    </source>
</evidence>
<feature type="domain" description="LD-carboxypeptidase C-terminal" evidence="4">
    <location>
        <begin position="201"/>
        <end position="332"/>
    </location>
</feature>
<dbReference type="AlphaFoldDB" id="A0A2M7IN16"/>
<dbReference type="PANTHER" id="PTHR30237">
    <property type="entry name" value="MURAMOYLTETRAPEPTIDE CARBOXYPEPTIDASE"/>
    <property type="match status" value="1"/>
</dbReference>
<keyword evidence="2" id="KW-0378">Hydrolase</keyword>
<proteinExistence type="inferred from homology"/>
<evidence type="ECO:0000256" key="1">
    <source>
        <dbReference type="ARBA" id="ARBA00010233"/>
    </source>
</evidence>
<dbReference type="CDD" id="cd07062">
    <property type="entry name" value="Peptidase_S66_mccF_like"/>
    <property type="match status" value="1"/>
</dbReference>
<dbReference type="InterPro" id="IPR027478">
    <property type="entry name" value="LdcA_N"/>
</dbReference>
<dbReference type="Pfam" id="PF17676">
    <property type="entry name" value="Peptidase_S66C"/>
    <property type="match status" value="1"/>
</dbReference>
<sequence length="343" mass="38968">MKKLPKLKPGDKVAIVSPSFAASAVWPHVHELGLKRLREVFELEPVMYPATAKLDATLAEKANDLVAAFSDPEIKAVISTLGGDIQVTYIKNLPTEPFVSNPKPFFGYSDNSHFANFLFLNSIPSFYGAALFTQFAHQKEMNPYTVKYIKHALFDEGEIELVPSESFNDIGLDWGDASQLDKEREYEPNNGWSWDGTKDTKGLLWGGCVESVDEMLRHLVQIPSLEQFEDIVLMMETSEEIPSADYVMRFFRALGERGILERVKGVCVGRAKAHEFDKLQNPEDRAAYRKEQREIIIKTVRAYNKDIPIVQNMDFGHTEPQIPMPYGNKIRIDTVEKRVFADF</sequence>
<keyword evidence="5" id="KW-0645">Protease</keyword>
<dbReference type="Pfam" id="PF02016">
    <property type="entry name" value="Peptidase_S66"/>
    <property type="match status" value="1"/>
</dbReference>
<feature type="domain" description="LD-carboxypeptidase N-terminal" evidence="3">
    <location>
        <begin position="13"/>
        <end position="128"/>
    </location>
</feature>
<dbReference type="InterPro" id="IPR029062">
    <property type="entry name" value="Class_I_gatase-like"/>
</dbReference>
<comment type="similarity">
    <text evidence="1">Belongs to the peptidase S66 family.</text>
</comment>
<dbReference type="Gene3D" id="3.50.30.60">
    <property type="entry name" value="LD-carboxypeptidase A C-terminal domain-like"/>
    <property type="match status" value="1"/>
</dbReference>
<dbReference type="InterPro" id="IPR040921">
    <property type="entry name" value="Peptidase_S66C"/>
</dbReference>
<evidence type="ECO:0000313" key="5">
    <source>
        <dbReference type="EMBL" id="PIW96746.1"/>
    </source>
</evidence>
<dbReference type="PANTHER" id="PTHR30237:SF4">
    <property type="entry name" value="LD-CARBOXYPEPTIDASE C-TERMINAL DOMAIN-CONTAINING PROTEIN"/>
    <property type="match status" value="1"/>
</dbReference>
<dbReference type="InterPro" id="IPR027461">
    <property type="entry name" value="Carboxypeptidase_A_C_sf"/>
</dbReference>
<dbReference type="SUPFAM" id="SSF52317">
    <property type="entry name" value="Class I glutamine amidotransferase-like"/>
    <property type="match status" value="1"/>
</dbReference>
<name>A0A2M7IN16_9BACT</name>
<evidence type="ECO:0000259" key="3">
    <source>
        <dbReference type="Pfam" id="PF02016"/>
    </source>
</evidence>
<evidence type="ECO:0000256" key="2">
    <source>
        <dbReference type="ARBA" id="ARBA00022801"/>
    </source>
</evidence>
<dbReference type="InterPro" id="IPR040449">
    <property type="entry name" value="Peptidase_S66_N"/>
</dbReference>
<comment type="caution">
    <text evidence="5">The sequence shown here is derived from an EMBL/GenBank/DDBJ whole genome shotgun (WGS) entry which is preliminary data.</text>
</comment>
<dbReference type="Proteomes" id="UP000230837">
    <property type="component" value="Unassembled WGS sequence"/>
</dbReference>
<dbReference type="EMBL" id="PFHR01000176">
    <property type="protein sequence ID" value="PIW96746.1"/>
    <property type="molecule type" value="Genomic_DNA"/>
</dbReference>
<gene>
    <name evidence="5" type="ORF">COZ82_03310</name>
</gene>
<dbReference type="Gene3D" id="3.40.50.10740">
    <property type="entry name" value="Class I glutamine amidotransferase-like"/>
    <property type="match status" value="1"/>
</dbReference>
<evidence type="ECO:0000313" key="6">
    <source>
        <dbReference type="Proteomes" id="UP000230837"/>
    </source>
</evidence>
<accession>A0A2M7IN16</accession>
<reference evidence="6" key="1">
    <citation type="submission" date="2017-09" db="EMBL/GenBank/DDBJ databases">
        <title>Depth-based differentiation of microbial function through sediment-hosted aquifers and enrichment of novel symbionts in the deep terrestrial subsurface.</title>
        <authorList>
            <person name="Probst A.J."/>
            <person name="Ladd B."/>
            <person name="Jarett J.K."/>
            <person name="Geller-Mcgrath D.E."/>
            <person name="Sieber C.M.K."/>
            <person name="Emerson J.B."/>
            <person name="Anantharaman K."/>
            <person name="Thomas B.C."/>
            <person name="Malmstrom R."/>
            <person name="Stieglmeier M."/>
            <person name="Klingl A."/>
            <person name="Woyke T."/>
            <person name="Ryan C.M."/>
            <person name="Banfield J.F."/>
        </authorList>
    </citation>
    <scope>NUCLEOTIDE SEQUENCE [LARGE SCALE GENOMIC DNA]</scope>
</reference>
<dbReference type="InterPro" id="IPR003507">
    <property type="entry name" value="S66_fam"/>
</dbReference>
<keyword evidence="5" id="KW-0121">Carboxypeptidase</keyword>
<dbReference type="SUPFAM" id="SSF141986">
    <property type="entry name" value="LD-carboxypeptidase A C-terminal domain-like"/>
    <property type="match status" value="1"/>
</dbReference>
<protein>
    <submittedName>
        <fullName evidence="5">LD-carboxypeptidase</fullName>
    </submittedName>
</protein>
<dbReference type="GO" id="GO:0004180">
    <property type="term" value="F:carboxypeptidase activity"/>
    <property type="evidence" value="ECO:0007669"/>
    <property type="project" value="UniProtKB-KW"/>
</dbReference>
<organism evidence="5 6">
    <name type="scientific">Candidatus Kaiserbacteria bacterium CG_4_8_14_3_um_filter_38_9</name>
    <dbReference type="NCBI Taxonomy" id="1974599"/>
    <lineage>
        <taxon>Bacteria</taxon>
        <taxon>Candidatus Kaiseribacteriota</taxon>
    </lineage>
</organism>